<feature type="region of interest" description="Disordered" evidence="2">
    <location>
        <begin position="1"/>
        <end position="30"/>
    </location>
</feature>
<proteinExistence type="predicted"/>
<feature type="repeat" description="TPR" evidence="1">
    <location>
        <begin position="57"/>
        <end position="90"/>
    </location>
</feature>
<evidence type="ECO:0000313" key="4">
    <source>
        <dbReference type="Proteomes" id="UP000774130"/>
    </source>
</evidence>
<gene>
    <name evidence="3" type="ORF">KUA55_15850</name>
</gene>
<dbReference type="Proteomes" id="UP000774130">
    <property type="component" value="Unassembled WGS sequence"/>
</dbReference>
<sequence>MFGFLKKNKEKQPAKPVPEEPQLSETEQEQLKDQIERIKIQVKELEAADPLQDAELAKLYESLGLAYEKLSQVDEAILALEKSLDLKLSIGDGYKKLMSLYNAKRAEAARNGDDEGIEKYMNKMDDMRQIAKKVTVGGK</sequence>
<evidence type="ECO:0000256" key="1">
    <source>
        <dbReference type="PROSITE-ProRule" id="PRU00339"/>
    </source>
</evidence>
<evidence type="ECO:0000313" key="3">
    <source>
        <dbReference type="EMBL" id="MBV7392157.1"/>
    </source>
</evidence>
<organism evidence="3 4">
    <name type="scientific">Enterococcus alishanensis</name>
    <dbReference type="NCBI Taxonomy" id="1303817"/>
    <lineage>
        <taxon>Bacteria</taxon>
        <taxon>Bacillati</taxon>
        <taxon>Bacillota</taxon>
        <taxon>Bacilli</taxon>
        <taxon>Lactobacillales</taxon>
        <taxon>Enterococcaceae</taxon>
        <taxon>Enterococcus</taxon>
    </lineage>
</organism>
<comment type="caution">
    <text evidence="3">The sequence shown here is derived from an EMBL/GenBank/DDBJ whole genome shotgun (WGS) entry which is preliminary data.</text>
</comment>
<dbReference type="RefSeq" id="WP_218327371.1">
    <property type="nucleotide sequence ID" value="NZ_JAHUZB010000008.1"/>
</dbReference>
<keyword evidence="4" id="KW-1185">Reference proteome</keyword>
<protein>
    <submittedName>
        <fullName evidence="3">Tetratricopeptide repeat protein</fullName>
    </submittedName>
</protein>
<accession>A0ABS6TGZ1</accession>
<dbReference type="EMBL" id="JAHUZB010000008">
    <property type="protein sequence ID" value="MBV7392157.1"/>
    <property type="molecule type" value="Genomic_DNA"/>
</dbReference>
<keyword evidence="1" id="KW-0802">TPR repeat</keyword>
<name>A0ABS6TGZ1_9ENTE</name>
<dbReference type="PROSITE" id="PS50005">
    <property type="entry name" value="TPR"/>
    <property type="match status" value="1"/>
</dbReference>
<dbReference type="InterPro" id="IPR019734">
    <property type="entry name" value="TPR_rpt"/>
</dbReference>
<reference evidence="3 4" key="1">
    <citation type="submission" date="2021-06" db="EMBL/GenBank/DDBJ databases">
        <title>Enterococcus alishanensis sp. nov., a novel lactic acid bacterium isolated from fresh coffee beans.</title>
        <authorList>
            <person name="Chen Y.-S."/>
        </authorList>
    </citation>
    <scope>NUCLEOTIDE SEQUENCE [LARGE SCALE GENOMIC DNA]</scope>
    <source>
        <strain evidence="3 4">ALS3</strain>
    </source>
</reference>
<evidence type="ECO:0000256" key="2">
    <source>
        <dbReference type="SAM" id="MobiDB-lite"/>
    </source>
</evidence>